<dbReference type="SUPFAM" id="SSF54928">
    <property type="entry name" value="RNA-binding domain, RBD"/>
    <property type="match status" value="2"/>
</dbReference>
<keyword evidence="4" id="KW-0539">Nucleus</keyword>
<feature type="domain" description="RRM" evidence="7">
    <location>
        <begin position="154"/>
        <end position="248"/>
    </location>
</feature>
<dbReference type="InterPro" id="IPR012677">
    <property type="entry name" value="Nucleotide-bd_a/b_plait_sf"/>
</dbReference>
<keyword evidence="9" id="KW-1185">Reference proteome</keyword>
<evidence type="ECO:0000256" key="2">
    <source>
        <dbReference type="ARBA" id="ARBA00007077"/>
    </source>
</evidence>
<dbReference type="InterPro" id="IPR035979">
    <property type="entry name" value="RBD_domain_sf"/>
</dbReference>
<name>A0AAV2HW39_LYMST</name>
<evidence type="ECO:0000256" key="3">
    <source>
        <dbReference type="ARBA" id="ARBA00022884"/>
    </source>
</evidence>
<organism evidence="8 9">
    <name type="scientific">Lymnaea stagnalis</name>
    <name type="common">Great pond snail</name>
    <name type="synonym">Helix stagnalis</name>
    <dbReference type="NCBI Taxonomy" id="6523"/>
    <lineage>
        <taxon>Eukaryota</taxon>
        <taxon>Metazoa</taxon>
        <taxon>Spiralia</taxon>
        <taxon>Lophotrochozoa</taxon>
        <taxon>Mollusca</taxon>
        <taxon>Gastropoda</taxon>
        <taxon>Heterobranchia</taxon>
        <taxon>Euthyneura</taxon>
        <taxon>Panpulmonata</taxon>
        <taxon>Hygrophila</taxon>
        <taxon>Lymnaeoidea</taxon>
        <taxon>Lymnaeidae</taxon>
        <taxon>Lymnaea</taxon>
    </lineage>
</organism>
<comment type="subcellular location">
    <subcellularLocation>
        <location evidence="1">Nucleus</location>
        <location evidence="1">Nucleolus</location>
    </subcellularLocation>
</comment>
<dbReference type="AlphaFoldDB" id="A0AAV2HW39"/>
<dbReference type="CDD" id="cd12394">
    <property type="entry name" value="RRM1_RBM34"/>
    <property type="match status" value="1"/>
</dbReference>
<feature type="domain" description="RRM" evidence="7">
    <location>
        <begin position="256"/>
        <end position="333"/>
    </location>
</feature>
<feature type="compositionally biased region" description="Basic and acidic residues" evidence="6">
    <location>
        <begin position="420"/>
        <end position="436"/>
    </location>
</feature>
<keyword evidence="3 5" id="KW-0694">RNA-binding</keyword>
<dbReference type="PROSITE" id="PS50102">
    <property type="entry name" value="RRM"/>
    <property type="match status" value="2"/>
</dbReference>
<dbReference type="Proteomes" id="UP001497497">
    <property type="component" value="Unassembled WGS sequence"/>
</dbReference>
<dbReference type="InterPro" id="IPR034221">
    <property type="entry name" value="RBM34_RRM2"/>
</dbReference>
<feature type="region of interest" description="Disordered" evidence="6">
    <location>
        <begin position="1"/>
        <end position="146"/>
    </location>
</feature>
<proteinExistence type="inferred from homology"/>
<dbReference type="GO" id="GO:0000463">
    <property type="term" value="P:maturation of LSU-rRNA from tricistronic rRNA transcript (SSU-rRNA, 5.8S rRNA, LSU-rRNA)"/>
    <property type="evidence" value="ECO:0007669"/>
    <property type="project" value="TreeGrafter"/>
</dbReference>
<protein>
    <recommendedName>
        <fullName evidence="7">RRM domain-containing protein</fullName>
    </recommendedName>
</protein>
<gene>
    <name evidence="8" type="ORF">GSLYS_00010834001</name>
</gene>
<dbReference type="Gene3D" id="3.30.70.330">
    <property type="match status" value="2"/>
</dbReference>
<dbReference type="SMART" id="SM00360">
    <property type="entry name" value="RRM"/>
    <property type="match status" value="2"/>
</dbReference>
<evidence type="ECO:0000313" key="9">
    <source>
        <dbReference type="Proteomes" id="UP001497497"/>
    </source>
</evidence>
<feature type="compositionally biased region" description="Basic and acidic residues" evidence="6">
    <location>
        <begin position="129"/>
        <end position="139"/>
    </location>
</feature>
<sequence>MDSYKPGQVSALLFSKKRKSEEKSNDLAKLFSVKNPSANPAQLPSPQRQKAASANILKQTTDSNIVKEHPMSSKKKRKKSGVSSEEMDVTSPKKPLTSEPFPFIHETLLQNRNPVATKTGGVKRKLEKSKKDEDEPEGKRFRRNRKRDKVADKRTIFVGNCPLSADKKILKKLFKEYGEIESIRFRCAPPADPTLPRRAIVITKNFHEQCNNYVAYIVFKEVEAAMKALERNGYLLDDLHIRVDIAAMANKHDKKRSVFVGNLPFTITEEVIRAHFEDCGDITNVRIVRDRMTSLGKGICYVQFESKDSVGLATKLNNSELQGRQLRVMVCSNKQKKTDQKLLKKQLKEKDKQPAKAKVKKIAFAPSNISNNSFKTILKAKKEKRFRKMKKKKENAKKTDGLSSIYGDVASVDKKKNIGKTKTDLAKRNKTKETLKGKTKFSPKGSSFKGKKNFSQKGSSFKGKKQFSQKGSSFKGKKQFSQKGNSFKGRKQFSQKGSSFKGKRK</sequence>
<dbReference type="InterPro" id="IPR000504">
    <property type="entry name" value="RRM_dom"/>
</dbReference>
<evidence type="ECO:0000259" key="7">
    <source>
        <dbReference type="PROSITE" id="PS50102"/>
    </source>
</evidence>
<reference evidence="8 9" key="1">
    <citation type="submission" date="2024-04" db="EMBL/GenBank/DDBJ databases">
        <authorList>
            <consortium name="Genoscope - CEA"/>
            <person name="William W."/>
        </authorList>
    </citation>
    <scope>NUCLEOTIDE SEQUENCE [LARGE SCALE GENOMIC DNA]</scope>
</reference>
<accession>A0AAV2HW39</accession>
<comment type="caution">
    <text evidence="8">The sequence shown here is derived from an EMBL/GenBank/DDBJ whole genome shotgun (WGS) entry which is preliminary data.</text>
</comment>
<dbReference type="GO" id="GO:0019843">
    <property type="term" value="F:rRNA binding"/>
    <property type="evidence" value="ECO:0007669"/>
    <property type="project" value="TreeGrafter"/>
</dbReference>
<dbReference type="EMBL" id="CAXITT010000243">
    <property type="protein sequence ID" value="CAL1536921.1"/>
    <property type="molecule type" value="Genomic_DNA"/>
</dbReference>
<comment type="similarity">
    <text evidence="2">Belongs to the RRM RBM34 family.</text>
</comment>
<evidence type="ECO:0000256" key="6">
    <source>
        <dbReference type="SAM" id="MobiDB-lite"/>
    </source>
</evidence>
<dbReference type="CDD" id="cd12395">
    <property type="entry name" value="RRM2_RBM34"/>
    <property type="match status" value="1"/>
</dbReference>
<evidence type="ECO:0000256" key="5">
    <source>
        <dbReference type="PROSITE-ProRule" id="PRU00176"/>
    </source>
</evidence>
<dbReference type="GO" id="GO:0005730">
    <property type="term" value="C:nucleolus"/>
    <property type="evidence" value="ECO:0007669"/>
    <property type="project" value="UniProtKB-SubCell"/>
</dbReference>
<evidence type="ECO:0000256" key="1">
    <source>
        <dbReference type="ARBA" id="ARBA00004604"/>
    </source>
</evidence>
<dbReference type="PANTHER" id="PTHR23236:SF25">
    <property type="entry name" value="RNA-BINDING PROTEIN 34"/>
    <property type="match status" value="1"/>
</dbReference>
<dbReference type="Pfam" id="PF00076">
    <property type="entry name" value="RRM_1"/>
    <property type="match status" value="1"/>
</dbReference>
<evidence type="ECO:0000313" key="8">
    <source>
        <dbReference type="EMBL" id="CAL1536921.1"/>
    </source>
</evidence>
<dbReference type="PANTHER" id="PTHR23236">
    <property type="entry name" value="EUKARYOTIC TRANSLATION INITIATION FACTOR 4B/4H"/>
    <property type="match status" value="1"/>
</dbReference>
<evidence type="ECO:0000256" key="4">
    <source>
        <dbReference type="ARBA" id="ARBA00023242"/>
    </source>
</evidence>
<feature type="region of interest" description="Disordered" evidence="6">
    <location>
        <begin position="420"/>
        <end position="505"/>
    </location>
</feature>
<feature type="compositionally biased region" description="Polar residues" evidence="6">
    <location>
        <begin position="34"/>
        <end position="64"/>
    </location>
</feature>